<dbReference type="RefSeq" id="WP_091403317.1">
    <property type="nucleotide sequence ID" value="NZ_FMYV01000003.1"/>
</dbReference>
<evidence type="ECO:0000259" key="6">
    <source>
        <dbReference type="Pfam" id="PF03632"/>
    </source>
</evidence>
<evidence type="ECO:0000259" key="7">
    <source>
        <dbReference type="Pfam" id="PF03633"/>
    </source>
</evidence>
<evidence type="ECO:0000259" key="8">
    <source>
        <dbReference type="Pfam" id="PF03636"/>
    </source>
</evidence>
<dbReference type="Gene3D" id="2.60.420.10">
    <property type="entry name" value="Maltose phosphorylase, domain 3"/>
    <property type="match status" value="1"/>
</dbReference>
<evidence type="ECO:0000313" key="9">
    <source>
        <dbReference type="EMBL" id="SDC38576.1"/>
    </source>
</evidence>
<organism evidence="9 10">
    <name type="scientific">Geotoga petraea</name>
    <dbReference type="NCBI Taxonomy" id="28234"/>
    <lineage>
        <taxon>Bacteria</taxon>
        <taxon>Thermotogati</taxon>
        <taxon>Thermotogota</taxon>
        <taxon>Thermotogae</taxon>
        <taxon>Petrotogales</taxon>
        <taxon>Petrotogaceae</taxon>
        <taxon>Geotoga</taxon>
    </lineage>
</organism>
<feature type="binding site" evidence="5">
    <location>
        <begin position="602"/>
        <end position="603"/>
    </location>
    <ligand>
        <name>substrate</name>
    </ligand>
</feature>
<feature type="domain" description="Glycoside hydrolase family 65 C-terminal" evidence="7">
    <location>
        <begin position="699"/>
        <end position="760"/>
    </location>
</feature>
<dbReference type="GO" id="GO:0005975">
    <property type="term" value="P:carbohydrate metabolic process"/>
    <property type="evidence" value="ECO:0007669"/>
    <property type="project" value="InterPro"/>
</dbReference>
<gene>
    <name evidence="9" type="ORF">SAMN04488588_1019</name>
</gene>
<dbReference type="PIRSF" id="PIRSF036289">
    <property type="entry name" value="Glycosyl_hydrolase_malt_phosph"/>
    <property type="match status" value="1"/>
</dbReference>
<evidence type="ECO:0000256" key="1">
    <source>
        <dbReference type="ARBA" id="ARBA00006768"/>
    </source>
</evidence>
<dbReference type="InterPro" id="IPR008928">
    <property type="entry name" value="6-hairpin_glycosidase_sf"/>
</dbReference>
<reference evidence="9 10" key="1">
    <citation type="submission" date="2016-10" db="EMBL/GenBank/DDBJ databases">
        <authorList>
            <person name="de Groot N.N."/>
        </authorList>
    </citation>
    <scope>NUCLEOTIDE SEQUENCE [LARGE SCALE GENOMIC DNA]</scope>
    <source>
        <strain evidence="9 10">WG14</strain>
    </source>
</reference>
<dbReference type="GO" id="GO:0004553">
    <property type="term" value="F:hydrolase activity, hydrolyzing O-glycosyl compounds"/>
    <property type="evidence" value="ECO:0007669"/>
    <property type="project" value="TreeGrafter"/>
</dbReference>
<evidence type="ECO:0000256" key="2">
    <source>
        <dbReference type="ARBA" id="ARBA00022676"/>
    </source>
</evidence>
<sequence>MKKFDNIKNRFPVNPWDISEKKYNPSDYFTNETLFACANGFIGVRGSFEEGNYLGHSGTYINAFYESNKIEYGEKYVGYPSEGQSMVNVANSIKIEISIDDEILDINKGELIDYNRKLDFRNGILKRKIIWKTQSGKKAEISFNRLVSFENKHLIAQKIEITPLNFDGEITYKSFLDGTIKNYIDEDDPRIDNKFKKSVFKTRELYNDEFMFLNQITKKSGKEYSVGLKESIISKSKYKVKKYKDTDKLYNEYRIKAKKEKTITIEKFSVYYTEMNYLKKQKIEVELEKAFEKGWDYYEKFQKEYLEKFWNDSYIKIDGDDALTQGIRFNMFHLLQSTGKDGYTNIGAKGLTGEGYEGHYFWDTETYVLSFFLYTQPETAKKLLEFRYNTLDAARDRAKEMSHTKGALYPWRTINGYECSSYYPAGTAQYHINADIAFALKQYYQVTDDFDFIKSMGIEILVETARLWEDAGSYNSEGQFCINCVTGPDEYTALINNNYYTNLMAAENLSFASEMVEKIKTESPEIYQELKNKLKLSEEEHFGWEKHAEKMFYPYDEKLKINAQDDSFLSKPIWELDKTPKEKFPLLLNYHPLVLYRYQVIKQADLILAEALLPHKFSDEQVKRDYDYYEKLTTHDSSLSTCIYSIVANRIGYEKEAYEYFINTSRTDLDNYQGNTKDGIHSASMAGTWLGVVMGFGGMKIYNNELHFDPKIPEKWNEYTFKIKFKNRIIKVKVDKTKADYSLEKGEPLTIYNKGNKIELS</sequence>
<dbReference type="EMBL" id="FMYV01000003">
    <property type="protein sequence ID" value="SDC38576.1"/>
    <property type="molecule type" value="Genomic_DNA"/>
</dbReference>
<keyword evidence="10" id="KW-1185">Reference proteome</keyword>
<dbReference type="InterPro" id="IPR005196">
    <property type="entry name" value="Glyco_hydro_65_N"/>
</dbReference>
<dbReference type="InterPro" id="IPR005195">
    <property type="entry name" value="Glyco_hydro_65_M"/>
</dbReference>
<comment type="similarity">
    <text evidence="1">Belongs to the glycosyl hydrolase 65 family.</text>
</comment>
<accession>A0A1G6L7G4</accession>
<dbReference type="STRING" id="28234.SAMN04488588_1019"/>
<dbReference type="Pfam" id="PF03632">
    <property type="entry name" value="Glyco_hydro_65m"/>
    <property type="match status" value="1"/>
</dbReference>
<dbReference type="InterPro" id="IPR037018">
    <property type="entry name" value="GH65_N"/>
</dbReference>
<dbReference type="Pfam" id="PF03636">
    <property type="entry name" value="Glyco_hydro_65N"/>
    <property type="match status" value="1"/>
</dbReference>
<evidence type="ECO:0000256" key="5">
    <source>
        <dbReference type="PIRSR" id="PIRSR036289-51"/>
    </source>
</evidence>
<feature type="active site" description="Proton donor" evidence="4">
    <location>
        <position position="490"/>
    </location>
</feature>
<feature type="binding site" evidence="5">
    <location>
        <begin position="362"/>
        <end position="363"/>
    </location>
    <ligand>
        <name>substrate</name>
    </ligand>
</feature>
<name>A0A1G6L7G4_9BACT</name>
<evidence type="ECO:0000313" key="10">
    <source>
        <dbReference type="Proteomes" id="UP000199322"/>
    </source>
</evidence>
<keyword evidence="3" id="KW-0808">Transferase</keyword>
<feature type="domain" description="Glycoside hydrolase family 65 N-terminal" evidence="8">
    <location>
        <begin position="20"/>
        <end position="273"/>
    </location>
</feature>
<dbReference type="PANTHER" id="PTHR11051">
    <property type="entry name" value="GLYCOSYL HYDROLASE-RELATED"/>
    <property type="match status" value="1"/>
</dbReference>
<proteinExistence type="inferred from homology"/>
<dbReference type="InterPro" id="IPR017045">
    <property type="entry name" value="Malt_Pase/Glycosyl_Hdrlase"/>
</dbReference>
<dbReference type="InterPro" id="IPR012341">
    <property type="entry name" value="6hp_glycosidase-like_sf"/>
</dbReference>
<dbReference type="InterPro" id="IPR005194">
    <property type="entry name" value="Glyco_hydro_65_C"/>
</dbReference>
<dbReference type="GO" id="GO:0016757">
    <property type="term" value="F:glycosyltransferase activity"/>
    <property type="evidence" value="ECO:0007669"/>
    <property type="project" value="UniProtKB-KW"/>
</dbReference>
<dbReference type="InterPro" id="IPR011013">
    <property type="entry name" value="Gal_mutarotase_sf_dom"/>
</dbReference>
<dbReference type="PANTHER" id="PTHR11051:SF8">
    <property type="entry name" value="PROTEIN-GLUCOSYLGALACTOSYLHYDROXYLYSINE GLUCOSIDASE"/>
    <property type="match status" value="1"/>
</dbReference>
<evidence type="ECO:0000256" key="3">
    <source>
        <dbReference type="ARBA" id="ARBA00022679"/>
    </source>
</evidence>
<dbReference type="Gene3D" id="1.50.10.10">
    <property type="match status" value="1"/>
</dbReference>
<dbReference type="Proteomes" id="UP000199322">
    <property type="component" value="Unassembled WGS sequence"/>
</dbReference>
<keyword evidence="2" id="KW-0328">Glycosyltransferase</keyword>
<dbReference type="Pfam" id="PF03633">
    <property type="entry name" value="Glyco_hydro_65C"/>
    <property type="match status" value="1"/>
</dbReference>
<dbReference type="AlphaFoldDB" id="A0A1G6L7G4"/>
<protein>
    <submittedName>
        <fullName evidence="9">Alpha,alpha-trehalose phosphorylase</fullName>
    </submittedName>
</protein>
<dbReference type="Gene3D" id="2.70.98.40">
    <property type="entry name" value="Glycoside hydrolase, family 65, N-terminal domain"/>
    <property type="match status" value="1"/>
</dbReference>
<dbReference type="GO" id="GO:0030246">
    <property type="term" value="F:carbohydrate binding"/>
    <property type="evidence" value="ECO:0007669"/>
    <property type="project" value="InterPro"/>
</dbReference>
<dbReference type="SUPFAM" id="SSF48208">
    <property type="entry name" value="Six-hairpin glycosidases"/>
    <property type="match status" value="1"/>
</dbReference>
<evidence type="ECO:0000256" key="4">
    <source>
        <dbReference type="PIRSR" id="PIRSR036289-50"/>
    </source>
</evidence>
<dbReference type="SUPFAM" id="SSF74650">
    <property type="entry name" value="Galactose mutarotase-like"/>
    <property type="match status" value="1"/>
</dbReference>
<feature type="domain" description="Glycoside hydrolase family 65 central catalytic" evidence="6">
    <location>
        <begin position="328"/>
        <end position="689"/>
    </location>
</feature>